<keyword evidence="4" id="KW-1185">Reference proteome</keyword>
<feature type="domain" description="RHD" evidence="1">
    <location>
        <begin position="3"/>
        <end position="120"/>
    </location>
</feature>
<reference evidence="2" key="1">
    <citation type="submission" date="2021-02" db="EMBL/GenBank/DDBJ databases">
        <authorList>
            <person name="Nowell W R."/>
        </authorList>
    </citation>
    <scope>NUCLEOTIDE SEQUENCE</scope>
</reference>
<gene>
    <name evidence="2" type="ORF">BJG266_LOCUS17116</name>
    <name evidence="3" type="ORF">QVE165_LOCUS46113</name>
</gene>
<dbReference type="EMBL" id="CAJNOI010000081">
    <property type="protein sequence ID" value="CAF1023245.1"/>
    <property type="molecule type" value="Genomic_DNA"/>
</dbReference>
<dbReference type="Proteomes" id="UP000663877">
    <property type="component" value="Unassembled WGS sequence"/>
</dbReference>
<evidence type="ECO:0000313" key="4">
    <source>
        <dbReference type="Proteomes" id="UP000663832"/>
    </source>
</evidence>
<dbReference type="Gene3D" id="2.60.40.340">
    <property type="entry name" value="Rel homology domain (RHD), DNA-binding domain"/>
    <property type="match status" value="1"/>
</dbReference>
<dbReference type="InterPro" id="IPR008967">
    <property type="entry name" value="p53-like_TF_DNA-bd_sf"/>
</dbReference>
<dbReference type="SUPFAM" id="SSF49417">
    <property type="entry name" value="p53-like transcription factors"/>
    <property type="match status" value="1"/>
</dbReference>
<comment type="caution">
    <text evidence="2">The sequence shown here is derived from an EMBL/GenBank/DDBJ whole genome shotgun (WGS) entry which is preliminary data.</text>
</comment>
<accession>A0A814IBB4</accession>
<dbReference type="GO" id="GO:0003677">
    <property type="term" value="F:DNA binding"/>
    <property type="evidence" value="ECO:0007669"/>
    <property type="project" value="InterPro"/>
</dbReference>
<dbReference type="GO" id="GO:0003700">
    <property type="term" value="F:DNA-binding transcription factor activity"/>
    <property type="evidence" value="ECO:0007669"/>
    <property type="project" value="InterPro"/>
</dbReference>
<dbReference type="InterPro" id="IPR037059">
    <property type="entry name" value="RHD_DNA_bind_dom_sf"/>
</dbReference>
<dbReference type="InterPro" id="IPR011539">
    <property type="entry name" value="RHD_DNA_bind_dom"/>
</dbReference>
<evidence type="ECO:0000259" key="1">
    <source>
        <dbReference type="PROSITE" id="PS50254"/>
    </source>
</evidence>
<name>A0A814IBB4_9BILA</name>
<evidence type="ECO:0000313" key="3">
    <source>
        <dbReference type="EMBL" id="CAF1538347.1"/>
    </source>
</evidence>
<dbReference type="PROSITE" id="PS50254">
    <property type="entry name" value="REL_2"/>
    <property type="match status" value="1"/>
</dbReference>
<evidence type="ECO:0000313" key="5">
    <source>
        <dbReference type="Proteomes" id="UP000663877"/>
    </source>
</evidence>
<dbReference type="AlphaFoldDB" id="A0A814IBB4"/>
<organism evidence="2 5">
    <name type="scientific">Adineta steineri</name>
    <dbReference type="NCBI Taxonomy" id="433720"/>
    <lineage>
        <taxon>Eukaryota</taxon>
        <taxon>Metazoa</taxon>
        <taxon>Spiralia</taxon>
        <taxon>Gnathifera</taxon>
        <taxon>Rotifera</taxon>
        <taxon>Eurotatoria</taxon>
        <taxon>Bdelloidea</taxon>
        <taxon>Adinetida</taxon>
        <taxon>Adinetidae</taxon>
        <taxon>Adineta</taxon>
    </lineage>
</organism>
<evidence type="ECO:0000313" key="2">
    <source>
        <dbReference type="EMBL" id="CAF1023245.1"/>
    </source>
</evidence>
<dbReference type="OrthoDB" id="10254686at2759"/>
<protein>
    <recommendedName>
        <fullName evidence="1">RHD domain-containing protein</fullName>
    </recommendedName>
</protein>
<dbReference type="EMBL" id="CAJNOM010000673">
    <property type="protein sequence ID" value="CAF1538347.1"/>
    <property type="molecule type" value="Genomic_DNA"/>
</dbReference>
<proteinExistence type="predicted"/>
<sequence length="958" mass="110303">MSLSKPTLRLVAEPQQFYRSRYASEMCRNGTVLNRFIITGSNSTQFKYPTVEILKEWYNQGLHICVILVTVPTEEAPIQCIHPHPIDTDEVNVVKNEYRNSLFFPITEEDCINGFKSFRIIRKKLVQYELKNYGPLHIVHSNDNDIQRIDDPTDVRKLSKVYQLEKSQLLFSLVQSDPSGRLIVLNATSVYSNVMTATKDRVTNNNAIIRCSPQKGHWIGGDDILMVIPISDRKTPCEVYFEYPSLQHQERVLFRFVDSKTITFTTPPCLIEVNENHKVEVPLVVRQNNQEVARVNFCYEPYCIKFSEEIEDFDVNIWENLINSDEVFTKQFSQSINTIDYSDNSTIKNEILKLSSNDINTSTFENSNKFIYIYRPMIILVSPSLNQRVRYANECEKIIRYISIPDNNIMTIRIPDLRHNLITGDTLWMRITRTTIDHRKDHLIFYHPYPIWIKNEYAKIHNGSIFIPINDNDMETGTMKIYTLTMIRLKQYDLAKINTLPIYSSTQLVVLDQHSIEIKTPKRIRDEYKLQQSILNFQIVRVDQNNLAYPTDCFCQTESIHEIEGKVCSIDLFASEKKFITNMGDQPNHESQYTSNEQNSEQLNVQGLLSDESESSNSSLGDDSYTIIQSSVQCSDDRRDDEDLTSSILNRKPTISFMPDEPVDDEELFHGAALGTMPYFYDKIDDESVTTTPSGVDENNKKAVTDTLLEINLGALEQHAGETSVVIFSESIAEPIMDIEANPPAELRLRYESEGQRQVAQSLTNPMEIDISGVKNIKLSSNQSFYIRLLPAVWPGKSTKKNDLHPNEIDYLHPNKLEYHSDDAIGFIDRTIGVPLTSDDINEGVKAFPRLQILKRLLRKYNRELTPLKLYGIASGIDGNKTIPVSEAKKMFDKFNLKASRIICQLLIKQNGRFHFTNIVCGTHIMEEKQQNKRAVKIMKVMKNKKKSKPTKRKKISH</sequence>
<dbReference type="Proteomes" id="UP000663832">
    <property type="component" value="Unassembled WGS sequence"/>
</dbReference>